<feature type="compositionally biased region" description="Basic residues" evidence="1">
    <location>
        <begin position="104"/>
        <end position="122"/>
    </location>
</feature>
<evidence type="ECO:0000256" key="1">
    <source>
        <dbReference type="SAM" id="MobiDB-lite"/>
    </source>
</evidence>
<protein>
    <submittedName>
        <fullName evidence="3">TfoX/Sxy family protein</fullName>
    </submittedName>
</protein>
<proteinExistence type="predicted"/>
<evidence type="ECO:0000313" key="3">
    <source>
        <dbReference type="EMBL" id="QJR36568.1"/>
    </source>
</evidence>
<accession>A0A6M4IRE0</accession>
<dbReference type="RefSeq" id="WP_171226000.1">
    <property type="nucleotide sequence ID" value="NZ_CP053085.1"/>
</dbReference>
<dbReference type="Pfam" id="PF04993">
    <property type="entry name" value="TfoX_N"/>
    <property type="match status" value="1"/>
</dbReference>
<evidence type="ECO:0000259" key="2">
    <source>
        <dbReference type="Pfam" id="PF04993"/>
    </source>
</evidence>
<dbReference type="KEGG" id="ggr:HKW67_14155"/>
<evidence type="ECO:0000313" key="4">
    <source>
        <dbReference type="Proteomes" id="UP000500938"/>
    </source>
</evidence>
<feature type="domain" description="TfoX N-terminal" evidence="2">
    <location>
        <begin position="13"/>
        <end position="71"/>
    </location>
</feature>
<keyword evidence="4" id="KW-1185">Reference proteome</keyword>
<dbReference type="Gene3D" id="3.30.1460.30">
    <property type="entry name" value="YgaC/TfoX-N like chaperone"/>
    <property type="match status" value="1"/>
</dbReference>
<dbReference type="Proteomes" id="UP000500938">
    <property type="component" value="Chromosome"/>
</dbReference>
<dbReference type="InterPro" id="IPR007076">
    <property type="entry name" value="TfoX_N"/>
</dbReference>
<organism evidence="3 4">
    <name type="scientific">Gemmatimonas groenlandica</name>
    <dbReference type="NCBI Taxonomy" id="2732249"/>
    <lineage>
        <taxon>Bacteria</taxon>
        <taxon>Pseudomonadati</taxon>
        <taxon>Gemmatimonadota</taxon>
        <taxon>Gemmatimonadia</taxon>
        <taxon>Gemmatimonadales</taxon>
        <taxon>Gemmatimonadaceae</taxon>
        <taxon>Gemmatimonas</taxon>
    </lineage>
</organism>
<sequence>MASDLSFVEYVRDQMHGAGNVTFKKMFGEYALYIDEKVVALVCDNQLFVKPTEAGRALLGTVTEAPPYPGAKPQLLITEQLEDQGLIVELMRVTAAELPAPKPKPAKKSAKKAAKKAPKKTR</sequence>
<dbReference type="SUPFAM" id="SSF159894">
    <property type="entry name" value="YgaC/TfoX-N like"/>
    <property type="match status" value="1"/>
</dbReference>
<gene>
    <name evidence="3" type="ORF">HKW67_14155</name>
</gene>
<dbReference type="AlphaFoldDB" id="A0A6M4IRE0"/>
<reference evidence="3 4" key="1">
    <citation type="submission" date="2020-05" db="EMBL/GenBank/DDBJ databases">
        <title>Complete genome sequence of Gemmatimonas greenlandica TET16.</title>
        <authorList>
            <person name="Zeng Y."/>
        </authorList>
    </citation>
    <scope>NUCLEOTIDE SEQUENCE [LARGE SCALE GENOMIC DNA]</scope>
    <source>
        <strain evidence="3 4">TET16</strain>
    </source>
</reference>
<name>A0A6M4IRE0_9BACT</name>
<feature type="region of interest" description="Disordered" evidence="1">
    <location>
        <begin position="98"/>
        <end position="122"/>
    </location>
</feature>
<dbReference type="EMBL" id="CP053085">
    <property type="protein sequence ID" value="QJR36568.1"/>
    <property type="molecule type" value="Genomic_DNA"/>
</dbReference>